<dbReference type="EMBL" id="UINC01160128">
    <property type="protein sequence ID" value="SVD58603.1"/>
    <property type="molecule type" value="Genomic_DNA"/>
</dbReference>
<keyword evidence="1" id="KW-0472">Membrane</keyword>
<evidence type="ECO:0000256" key="1">
    <source>
        <dbReference type="SAM" id="Phobius"/>
    </source>
</evidence>
<feature type="transmembrane region" description="Helical" evidence="1">
    <location>
        <begin position="73"/>
        <end position="90"/>
    </location>
</feature>
<accession>A0A382WIJ0</accession>
<proteinExistence type="predicted"/>
<organism evidence="2">
    <name type="scientific">marine metagenome</name>
    <dbReference type="NCBI Taxonomy" id="408172"/>
    <lineage>
        <taxon>unclassified sequences</taxon>
        <taxon>metagenomes</taxon>
        <taxon>ecological metagenomes</taxon>
    </lineage>
</organism>
<evidence type="ECO:0000313" key="2">
    <source>
        <dbReference type="EMBL" id="SVD58603.1"/>
    </source>
</evidence>
<gene>
    <name evidence="2" type="ORF">METZ01_LOCUS411457</name>
</gene>
<dbReference type="AlphaFoldDB" id="A0A382WIJ0"/>
<keyword evidence="1" id="KW-1133">Transmembrane helix</keyword>
<keyword evidence="1" id="KW-0812">Transmembrane</keyword>
<reference evidence="2" key="1">
    <citation type="submission" date="2018-05" db="EMBL/GenBank/DDBJ databases">
        <authorList>
            <person name="Lanie J.A."/>
            <person name="Ng W.-L."/>
            <person name="Kazmierczak K.M."/>
            <person name="Andrzejewski T.M."/>
            <person name="Davidsen T.M."/>
            <person name="Wayne K.J."/>
            <person name="Tettelin H."/>
            <person name="Glass J.I."/>
            <person name="Rusch D."/>
            <person name="Podicherti R."/>
            <person name="Tsui H.-C.T."/>
            <person name="Winkler M.E."/>
        </authorList>
    </citation>
    <scope>NUCLEOTIDE SEQUENCE</scope>
</reference>
<protein>
    <recommendedName>
        <fullName evidence="3">Riboflavin synthase subunit beta</fullName>
    </recommendedName>
</protein>
<evidence type="ECO:0008006" key="3">
    <source>
        <dbReference type="Google" id="ProtNLM"/>
    </source>
</evidence>
<sequence length="91" mass="10808">MGIFKLRKNKRYDHSGRFSEEKSYVGTHAKPRKIKSQFDEYRTTVGDSNSFRKKFRNAIEDYKKGTDNSVRKRLIIVFLVLIALFLMLFLI</sequence>
<name>A0A382WIJ0_9ZZZZ</name>